<dbReference type="EMBL" id="AB117722">
    <property type="protein sequence ID" value="BAD10899.1"/>
    <property type="molecule type" value="Genomic_DNA"/>
</dbReference>
<evidence type="ECO:0000313" key="1">
    <source>
        <dbReference type="EMBL" id="BAD10899.1"/>
    </source>
</evidence>
<gene>
    <name evidence="1" type="primary">orf43</name>
</gene>
<accession>Q762H1</accession>
<reference evidence="1" key="1">
    <citation type="journal article" date="2004" name="Biosci. Biotechnol. Biochem.">
        <title>Multiplicity of 2,3-dihydroxybiphenyl dioxygenase genes in the Gram-positive polychlorinated biphenyl degrading bacterium Rhodococcus rhodochrous K37.</title>
        <authorList>
            <person name="Taguchi K."/>
            <person name="Motoyama M."/>
            <person name="Kudo T."/>
        </authorList>
    </citation>
    <scope>NUCLEOTIDE SEQUENCE</scope>
    <source>
        <strain evidence="1">K37</strain>
    </source>
</reference>
<feature type="non-terminal residue" evidence="1">
    <location>
        <position position="38"/>
    </location>
</feature>
<sequence>MTIAGPSHKTTDMTTDPIFDVRDKAVLITGGSRGLGLQ</sequence>
<protein>
    <submittedName>
        <fullName evidence="1">Uncharacterized protein orf43</fullName>
    </submittedName>
</protein>
<proteinExistence type="predicted"/>
<name>Q762H1_RHORH</name>
<dbReference type="AlphaFoldDB" id="Q762H1"/>
<organism evidence="1">
    <name type="scientific">Rhodococcus rhodochrous</name>
    <dbReference type="NCBI Taxonomy" id="1829"/>
    <lineage>
        <taxon>Bacteria</taxon>
        <taxon>Bacillati</taxon>
        <taxon>Actinomycetota</taxon>
        <taxon>Actinomycetes</taxon>
        <taxon>Mycobacteriales</taxon>
        <taxon>Nocardiaceae</taxon>
        <taxon>Rhodococcus</taxon>
    </lineage>
</organism>